<dbReference type="InterPro" id="IPR003703">
    <property type="entry name" value="Acyl_CoA_thio"/>
</dbReference>
<feature type="domain" description="Acyl-CoA thioesterase-like N-terminal HotDog" evidence="3">
    <location>
        <begin position="42"/>
        <end position="118"/>
    </location>
</feature>
<dbReference type="PANTHER" id="PTHR11066">
    <property type="entry name" value="ACYL-COA THIOESTERASE"/>
    <property type="match status" value="1"/>
</dbReference>
<evidence type="ECO:0000259" key="3">
    <source>
        <dbReference type="Pfam" id="PF13622"/>
    </source>
</evidence>
<dbReference type="eggNOG" id="KOG3016">
    <property type="taxonomic scope" value="Eukaryota"/>
</dbReference>
<dbReference type="Gene3D" id="2.40.160.210">
    <property type="entry name" value="Acyl-CoA thioesterase, double hotdog domain"/>
    <property type="match status" value="1"/>
</dbReference>
<dbReference type="SUPFAM" id="SSF54637">
    <property type="entry name" value="Thioesterase/thiol ester dehydrase-isomerase"/>
    <property type="match status" value="2"/>
</dbReference>
<dbReference type="RefSeq" id="XP_009541431.1">
    <property type="nucleotide sequence ID" value="XM_009543136.1"/>
</dbReference>
<evidence type="ECO:0000313" key="5">
    <source>
        <dbReference type="EMBL" id="ETW87539.1"/>
    </source>
</evidence>
<dbReference type="GO" id="GO:0005782">
    <property type="term" value="C:peroxisomal matrix"/>
    <property type="evidence" value="ECO:0007669"/>
    <property type="project" value="UniProtKB-SubCell"/>
</dbReference>
<evidence type="ECO:0000256" key="2">
    <source>
        <dbReference type="ARBA" id="ARBA00022801"/>
    </source>
</evidence>
<dbReference type="GO" id="GO:0009062">
    <property type="term" value="P:fatty acid catabolic process"/>
    <property type="evidence" value="ECO:0007669"/>
    <property type="project" value="TreeGrafter"/>
</dbReference>
<dbReference type="GO" id="GO:0047617">
    <property type="term" value="F:fatty acyl-CoA hydrolase activity"/>
    <property type="evidence" value="ECO:0007669"/>
    <property type="project" value="InterPro"/>
</dbReference>
<dbReference type="CDD" id="cd03444">
    <property type="entry name" value="Thioesterase_II_repeat1"/>
    <property type="match status" value="1"/>
</dbReference>
<dbReference type="CDD" id="cd03445">
    <property type="entry name" value="Thioesterase_II_repeat2"/>
    <property type="match status" value="1"/>
</dbReference>
<dbReference type="Pfam" id="PF13622">
    <property type="entry name" value="4HBT_3"/>
    <property type="match status" value="1"/>
</dbReference>
<keyword evidence="6" id="KW-1185">Reference proteome</keyword>
<dbReference type="OrthoDB" id="68328at2759"/>
<keyword evidence="2" id="KW-0378">Hydrolase</keyword>
<evidence type="ECO:0000313" key="6">
    <source>
        <dbReference type="Proteomes" id="UP000030671"/>
    </source>
</evidence>
<sequence>MTDTADPDQAEHEQISTSLEIEQLDTNLFRSKSLWLPFRSRGVFGGQVISQAIVAATKCVKPEYALHSLHSYFLLSASPSVPILYYVDRVREGRTYTTRSVRAVQSGRAVFVIICSFQIPEFWQPSHHWPMPDVPRPDDCQDEEEILLAMAQKPGLNESTKDYLRQYAEERARSPITVKRIKEQMGPEGTPVFMYWMRPRDNVLYETPFQKCILGYMSDIHFLPVAANTLGLKRNTAGPDALAMVSSLDHSIFFYDHTFDCSDWILYMTVSPIAGLGRGVVIGRMYSRSGTLVAVTTQEGVVRADIRPPPKGKL</sequence>
<dbReference type="AlphaFoldDB" id="W4KPA9"/>
<dbReference type="STRING" id="747525.W4KPA9"/>
<feature type="domain" description="Acyl-CoA thioesterase-like C-terminal" evidence="4">
    <location>
        <begin position="179"/>
        <end position="302"/>
    </location>
</feature>
<evidence type="ECO:0008006" key="7">
    <source>
        <dbReference type="Google" id="ProtNLM"/>
    </source>
</evidence>
<organism evidence="5 6">
    <name type="scientific">Heterobasidion irregulare (strain TC 32-1)</name>
    <dbReference type="NCBI Taxonomy" id="747525"/>
    <lineage>
        <taxon>Eukaryota</taxon>
        <taxon>Fungi</taxon>
        <taxon>Dikarya</taxon>
        <taxon>Basidiomycota</taxon>
        <taxon>Agaricomycotina</taxon>
        <taxon>Agaricomycetes</taxon>
        <taxon>Russulales</taxon>
        <taxon>Bondarzewiaceae</taxon>
        <taxon>Heterobasidion</taxon>
        <taxon>Heterobasidion annosum species complex</taxon>
    </lineage>
</organism>
<comment type="similarity">
    <text evidence="1">Belongs to the C/M/P thioester hydrolase family.</text>
</comment>
<proteinExistence type="inferred from homology"/>
<dbReference type="InterPro" id="IPR049450">
    <property type="entry name" value="ACOT8-like_C"/>
</dbReference>
<dbReference type="InParanoid" id="W4KPA9"/>
<dbReference type="EMBL" id="KI925454">
    <property type="protein sequence ID" value="ETW87539.1"/>
    <property type="molecule type" value="Genomic_DNA"/>
</dbReference>
<gene>
    <name evidence="5" type="ORF">HETIRDRAFT_437983</name>
</gene>
<dbReference type="PANTHER" id="PTHR11066:SF34">
    <property type="entry name" value="ACYL-COENZYME A THIOESTERASE 8"/>
    <property type="match status" value="1"/>
</dbReference>
<dbReference type="Proteomes" id="UP000030671">
    <property type="component" value="Unassembled WGS sequence"/>
</dbReference>
<protein>
    <recommendedName>
        <fullName evidence="7">Acyl-CoA thioesterase</fullName>
    </recommendedName>
</protein>
<accession>W4KPA9</accession>
<evidence type="ECO:0000259" key="4">
    <source>
        <dbReference type="Pfam" id="PF20789"/>
    </source>
</evidence>
<dbReference type="InterPro" id="IPR042171">
    <property type="entry name" value="Acyl-CoA_hotdog"/>
</dbReference>
<dbReference type="InterPro" id="IPR049449">
    <property type="entry name" value="TesB_ACOT8-like_N"/>
</dbReference>
<dbReference type="KEGG" id="hir:HETIRDRAFT_437983"/>
<dbReference type="InterPro" id="IPR029069">
    <property type="entry name" value="HotDog_dom_sf"/>
</dbReference>
<dbReference type="GO" id="GO:0006637">
    <property type="term" value="P:acyl-CoA metabolic process"/>
    <property type="evidence" value="ECO:0007669"/>
    <property type="project" value="InterPro"/>
</dbReference>
<dbReference type="HOGENOM" id="CLU_032690_0_0_1"/>
<name>W4KPA9_HETIT</name>
<evidence type="ECO:0000256" key="1">
    <source>
        <dbReference type="ARBA" id="ARBA00006538"/>
    </source>
</evidence>
<reference evidence="5 6" key="1">
    <citation type="journal article" date="2012" name="New Phytol.">
        <title>Insight into trade-off between wood decay and parasitism from the genome of a fungal forest pathogen.</title>
        <authorList>
            <person name="Olson A."/>
            <person name="Aerts A."/>
            <person name="Asiegbu F."/>
            <person name="Belbahri L."/>
            <person name="Bouzid O."/>
            <person name="Broberg A."/>
            <person name="Canback B."/>
            <person name="Coutinho P.M."/>
            <person name="Cullen D."/>
            <person name="Dalman K."/>
            <person name="Deflorio G."/>
            <person name="van Diepen L.T."/>
            <person name="Dunand C."/>
            <person name="Duplessis S."/>
            <person name="Durling M."/>
            <person name="Gonthier P."/>
            <person name="Grimwood J."/>
            <person name="Fossdal C.G."/>
            <person name="Hansson D."/>
            <person name="Henrissat B."/>
            <person name="Hietala A."/>
            <person name="Himmelstrand K."/>
            <person name="Hoffmeister D."/>
            <person name="Hogberg N."/>
            <person name="James T.Y."/>
            <person name="Karlsson M."/>
            <person name="Kohler A."/>
            <person name="Kues U."/>
            <person name="Lee Y.H."/>
            <person name="Lin Y.C."/>
            <person name="Lind M."/>
            <person name="Lindquist E."/>
            <person name="Lombard V."/>
            <person name="Lucas S."/>
            <person name="Lunden K."/>
            <person name="Morin E."/>
            <person name="Murat C."/>
            <person name="Park J."/>
            <person name="Raffaello T."/>
            <person name="Rouze P."/>
            <person name="Salamov A."/>
            <person name="Schmutz J."/>
            <person name="Solheim H."/>
            <person name="Stahlberg J."/>
            <person name="Velez H."/>
            <person name="de Vries R.P."/>
            <person name="Wiebenga A."/>
            <person name="Woodward S."/>
            <person name="Yakovlev I."/>
            <person name="Garbelotto M."/>
            <person name="Martin F."/>
            <person name="Grigoriev I.V."/>
            <person name="Stenlid J."/>
        </authorList>
    </citation>
    <scope>NUCLEOTIDE SEQUENCE [LARGE SCALE GENOMIC DNA]</scope>
    <source>
        <strain evidence="5 6">TC 32-1</strain>
    </source>
</reference>
<dbReference type="GeneID" id="20675002"/>
<dbReference type="Pfam" id="PF20789">
    <property type="entry name" value="4HBT_3C"/>
    <property type="match status" value="1"/>
</dbReference>